<reference evidence="15 16" key="1">
    <citation type="submission" date="2018-08" db="EMBL/GenBank/DDBJ databases">
        <title>Murine metabolic-syndrome-specific gut microbial biobank.</title>
        <authorList>
            <person name="Liu C."/>
        </authorList>
    </citation>
    <scope>NUCLEOTIDE SEQUENCE [LARGE SCALE GENOMIC DNA]</scope>
    <source>
        <strain evidence="15 16">583</strain>
    </source>
</reference>
<dbReference type="InterPro" id="IPR029028">
    <property type="entry name" value="Alpha/beta_knot_MTases"/>
</dbReference>
<feature type="domain" description="Ribosomal RNA small subunit methyltransferase E methyltransferase" evidence="13">
    <location>
        <begin position="74"/>
        <end position="241"/>
    </location>
</feature>
<dbReference type="InterPro" id="IPR029026">
    <property type="entry name" value="tRNA_m1G_MTases_N"/>
</dbReference>
<evidence type="ECO:0000256" key="12">
    <source>
        <dbReference type="PIRNR" id="PIRNR015601"/>
    </source>
</evidence>
<evidence type="ECO:0000256" key="8">
    <source>
        <dbReference type="ARBA" id="ARBA00022679"/>
    </source>
</evidence>
<evidence type="ECO:0000256" key="11">
    <source>
        <dbReference type="ARBA" id="ARBA00047944"/>
    </source>
</evidence>
<dbReference type="Pfam" id="PF20260">
    <property type="entry name" value="PUA_4"/>
    <property type="match status" value="1"/>
</dbReference>
<keyword evidence="16" id="KW-1185">Reference proteome</keyword>
<dbReference type="SUPFAM" id="SSF75217">
    <property type="entry name" value="alpha/beta knot"/>
    <property type="match status" value="1"/>
</dbReference>
<keyword evidence="6 12" id="KW-0698">rRNA processing</keyword>
<accession>A0A845QTV8</accession>
<dbReference type="InterPro" id="IPR006700">
    <property type="entry name" value="RsmE"/>
</dbReference>
<sequence length="250" mass="28308">MNRFFVSNDIIDGNSIIIQDKDDIKHIKNVLRLKENDKIEISNGNDNEYIVKIDNITNEYIKTTVIEKMNIKRESDINITLYQGFPKSSKMDMIIQKVTELGVKKIVPIITDRTVVKINNKKKEEKKLERFKKIVVEASKQSKRGIIPEVSQVINLNQAIENIKLANDFLIVPYESENEIGIKDILSKTKEKDISIIIGPEGGFSKEEIDKLQNIGANIVSLGPRILRTETAGIALISIIMYELGDVGVI</sequence>
<dbReference type="InterPro" id="IPR046887">
    <property type="entry name" value="RsmE_PUA-like"/>
</dbReference>
<evidence type="ECO:0000256" key="6">
    <source>
        <dbReference type="ARBA" id="ARBA00022552"/>
    </source>
</evidence>
<evidence type="ECO:0000256" key="3">
    <source>
        <dbReference type="ARBA" id="ARBA00012328"/>
    </source>
</evidence>
<dbReference type="Gene3D" id="2.40.240.20">
    <property type="entry name" value="Hypothetical PUA domain-like, domain 1"/>
    <property type="match status" value="1"/>
</dbReference>
<dbReference type="GO" id="GO:0070475">
    <property type="term" value="P:rRNA base methylation"/>
    <property type="evidence" value="ECO:0007669"/>
    <property type="project" value="TreeGrafter"/>
</dbReference>
<dbReference type="RefSeq" id="WP_160196159.1">
    <property type="nucleotide sequence ID" value="NZ_QXXA01000004.1"/>
</dbReference>
<evidence type="ECO:0000313" key="15">
    <source>
        <dbReference type="EMBL" id="NBI05661.1"/>
    </source>
</evidence>
<evidence type="ECO:0000256" key="10">
    <source>
        <dbReference type="ARBA" id="ARBA00025699"/>
    </source>
</evidence>
<evidence type="ECO:0000256" key="7">
    <source>
        <dbReference type="ARBA" id="ARBA00022603"/>
    </source>
</evidence>
<organism evidence="15 16">
    <name type="scientific">Senegalia massiliensis</name>
    <dbReference type="NCBI Taxonomy" id="1720316"/>
    <lineage>
        <taxon>Bacteria</taxon>
        <taxon>Bacillati</taxon>
        <taxon>Bacillota</taxon>
        <taxon>Clostridia</taxon>
        <taxon>Eubacteriales</taxon>
        <taxon>Clostridiaceae</taxon>
        <taxon>Senegalia</taxon>
    </lineage>
</organism>
<keyword evidence="9 12" id="KW-0949">S-adenosyl-L-methionine</keyword>
<comment type="caution">
    <text evidence="15">The sequence shown here is derived from an EMBL/GenBank/DDBJ whole genome shotgun (WGS) entry which is preliminary data.</text>
</comment>
<dbReference type="EC" id="2.1.1.193" evidence="3 12"/>
<dbReference type="SUPFAM" id="SSF88697">
    <property type="entry name" value="PUA domain-like"/>
    <property type="match status" value="1"/>
</dbReference>
<dbReference type="CDD" id="cd18084">
    <property type="entry name" value="RsmE-like"/>
    <property type="match status" value="1"/>
</dbReference>
<protein>
    <recommendedName>
        <fullName evidence="4 12">Ribosomal RNA small subunit methyltransferase E</fullName>
        <ecNumber evidence="3 12">2.1.1.193</ecNumber>
    </recommendedName>
</protein>
<dbReference type="Proteomes" id="UP000467132">
    <property type="component" value="Unassembled WGS sequence"/>
</dbReference>
<evidence type="ECO:0000256" key="2">
    <source>
        <dbReference type="ARBA" id="ARBA00005528"/>
    </source>
</evidence>
<dbReference type="PIRSF" id="PIRSF015601">
    <property type="entry name" value="MTase_slr0722"/>
    <property type="match status" value="1"/>
</dbReference>
<evidence type="ECO:0000259" key="14">
    <source>
        <dbReference type="Pfam" id="PF20260"/>
    </source>
</evidence>
<dbReference type="AlphaFoldDB" id="A0A845QTV8"/>
<dbReference type="Pfam" id="PF04452">
    <property type="entry name" value="Methyltrans_RNA"/>
    <property type="match status" value="1"/>
</dbReference>
<dbReference type="InterPro" id="IPR015947">
    <property type="entry name" value="PUA-like_sf"/>
</dbReference>
<gene>
    <name evidence="15" type="ORF">D3Z33_02180</name>
</gene>
<keyword evidence="5 12" id="KW-0963">Cytoplasm</keyword>
<dbReference type="GO" id="GO:0070042">
    <property type="term" value="F:rRNA (uridine-N3-)-methyltransferase activity"/>
    <property type="evidence" value="ECO:0007669"/>
    <property type="project" value="TreeGrafter"/>
</dbReference>
<evidence type="ECO:0000256" key="1">
    <source>
        <dbReference type="ARBA" id="ARBA00004496"/>
    </source>
</evidence>
<name>A0A845QTV8_9CLOT</name>
<evidence type="ECO:0000259" key="13">
    <source>
        <dbReference type="Pfam" id="PF04452"/>
    </source>
</evidence>
<dbReference type="PANTHER" id="PTHR30027:SF3">
    <property type="entry name" value="16S RRNA (URACIL(1498)-N(3))-METHYLTRANSFERASE"/>
    <property type="match status" value="1"/>
</dbReference>
<comment type="function">
    <text evidence="10 12">Specifically methylates the N3 position of the uracil ring of uridine 1498 (m3U1498) in 16S rRNA. Acts on the fully assembled 30S ribosomal subunit.</text>
</comment>
<evidence type="ECO:0000256" key="4">
    <source>
        <dbReference type="ARBA" id="ARBA00013673"/>
    </source>
</evidence>
<dbReference type="GO" id="GO:0005737">
    <property type="term" value="C:cytoplasm"/>
    <property type="evidence" value="ECO:0007669"/>
    <property type="project" value="UniProtKB-SubCell"/>
</dbReference>
<keyword evidence="8 12" id="KW-0808">Transferase</keyword>
<dbReference type="NCBIfam" id="NF008692">
    <property type="entry name" value="PRK11713.1-5"/>
    <property type="match status" value="1"/>
</dbReference>
<dbReference type="InterPro" id="IPR046886">
    <property type="entry name" value="RsmE_MTase_dom"/>
</dbReference>
<comment type="similarity">
    <text evidence="2 12">Belongs to the RNA methyltransferase RsmE family.</text>
</comment>
<dbReference type="NCBIfam" id="TIGR00046">
    <property type="entry name" value="RsmE family RNA methyltransferase"/>
    <property type="match status" value="1"/>
</dbReference>
<dbReference type="Gene3D" id="3.40.1280.10">
    <property type="match status" value="1"/>
</dbReference>
<evidence type="ECO:0000256" key="9">
    <source>
        <dbReference type="ARBA" id="ARBA00022691"/>
    </source>
</evidence>
<evidence type="ECO:0000313" key="16">
    <source>
        <dbReference type="Proteomes" id="UP000467132"/>
    </source>
</evidence>
<keyword evidence="7 12" id="KW-0489">Methyltransferase</keyword>
<evidence type="ECO:0000256" key="5">
    <source>
        <dbReference type="ARBA" id="ARBA00022490"/>
    </source>
</evidence>
<dbReference type="EMBL" id="QXXA01000004">
    <property type="protein sequence ID" value="NBI05661.1"/>
    <property type="molecule type" value="Genomic_DNA"/>
</dbReference>
<feature type="domain" description="Ribosomal RNA small subunit methyltransferase E PUA-like" evidence="14">
    <location>
        <begin position="20"/>
        <end position="62"/>
    </location>
</feature>
<comment type="subcellular location">
    <subcellularLocation>
        <location evidence="1 12">Cytoplasm</location>
    </subcellularLocation>
</comment>
<dbReference type="OrthoDB" id="9815641at2"/>
<comment type="catalytic activity">
    <reaction evidence="11 12">
        <text>uridine(1498) in 16S rRNA + S-adenosyl-L-methionine = N(3)-methyluridine(1498) in 16S rRNA + S-adenosyl-L-homocysteine + H(+)</text>
        <dbReference type="Rhea" id="RHEA:42920"/>
        <dbReference type="Rhea" id="RHEA-COMP:10283"/>
        <dbReference type="Rhea" id="RHEA-COMP:10284"/>
        <dbReference type="ChEBI" id="CHEBI:15378"/>
        <dbReference type="ChEBI" id="CHEBI:57856"/>
        <dbReference type="ChEBI" id="CHEBI:59789"/>
        <dbReference type="ChEBI" id="CHEBI:65315"/>
        <dbReference type="ChEBI" id="CHEBI:74502"/>
        <dbReference type="EC" id="2.1.1.193"/>
    </reaction>
</comment>
<dbReference type="PANTHER" id="PTHR30027">
    <property type="entry name" value="RIBOSOMAL RNA SMALL SUBUNIT METHYLTRANSFERASE E"/>
    <property type="match status" value="1"/>
</dbReference>
<proteinExistence type="inferred from homology"/>